<dbReference type="SUPFAM" id="SSF56300">
    <property type="entry name" value="Metallo-dependent phosphatases"/>
    <property type="match status" value="1"/>
</dbReference>
<feature type="transmembrane region" description="Helical" evidence="1">
    <location>
        <begin position="21"/>
        <end position="40"/>
    </location>
</feature>
<organism evidence="4 5">
    <name type="scientific">Hoylesella saccharolytica F0055</name>
    <dbReference type="NCBI Taxonomy" id="1127699"/>
    <lineage>
        <taxon>Bacteria</taxon>
        <taxon>Pseudomonadati</taxon>
        <taxon>Bacteroidota</taxon>
        <taxon>Bacteroidia</taxon>
        <taxon>Bacteroidales</taxon>
        <taxon>Prevotellaceae</taxon>
        <taxon>Hoylesella</taxon>
    </lineage>
</organism>
<keyword evidence="1" id="KW-0812">Transmembrane</keyword>
<dbReference type="SUPFAM" id="SSF117074">
    <property type="entry name" value="Hypothetical protein PA1324"/>
    <property type="match status" value="1"/>
</dbReference>
<accession>L1NL59</accession>
<dbReference type="RefSeq" id="WP_009162576.1">
    <property type="nucleotide sequence ID" value="NZ_KB290997.1"/>
</dbReference>
<dbReference type="AlphaFoldDB" id="L1NL59"/>
<feature type="domain" description="Calcineurin-like phosphoesterase" evidence="2">
    <location>
        <begin position="140"/>
        <end position="317"/>
    </location>
</feature>
<dbReference type="OrthoDB" id="1776264at2"/>
<dbReference type="Proteomes" id="UP000010433">
    <property type="component" value="Unassembled WGS sequence"/>
</dbReference>
<evidence type="ECO:0000259" key="2">
    <source>
        <dbReference type="Pfam" id="PF00149"/>
    </source>
</evidence>
<dbReference type="InterPro" id="IPR051918">
    <property type="entry name" value="STPP_CPPED1"/>
</dbReference>
<proteinExistence type="predicted"/>
<keyword evidence="1" id="KW-0472">Membrane</keyword>
<evidence type="ECO:0000313" key="4">
    <source>
        <dbReference type="EMBL" id="EKY04000.1"/>
    </source>
</evidence>
<dbReference type="InterPro" id="IPR032288">
    <property type="entry name" value="Metallophos_C"/>
</dbReference>
<dbReference type="PANTHER" id="PTHR43143">
    <property type="entry name" value="METALLOPHOSPHOESTERASE, CALCINEURIN SUPERFAMILY"/>
    <property type="match status" value="1"/>
</dbReference>
<dbReference type="STRING" id="1127699.HMPREF9151_00134"/>
<dbReference type="PANTHER" id="PTHR43143:SF1">
    <property type="entry name" value="SERINE_THREONINE-PROTEIN PHOSPHATASE CPPED1"/>
    <property type="match status" value="1"/>
</dbReference>
<evidence type="ECO:0000259" key="3">
    <source>
        <dbReference type="Pfam" id="PF16370"/>
    </source>
</evidence>
<dbReference type="Pfam" id="PF16370">
    <property type="entry name" value="MetallophosC"/>
    <property type="match status" value="1"/>
</dbReference>
<dbReference type="GO" id="GO:0016787">
    <property type="term" value="F:hydrolase activity"/>
    <property type="evidence" value="ECO:0007669"/>
    <property type="project" value="InterPro"/>
</dbReference>
<dbReference type="HOGENOM" id="CLU_016483_1_0_10"/>
<dbReference type="Gene3D" id="3.60.21.10">
    <property type="match status" value="1"/>
</dbReference>
<comment type="caution">
    <text evidence="4">The sequence shown here is derived from an EMBL/GenBank/DDBJ whole genome shotgun (WGS) entry which is preliminary data.</text>
</comment>
<protein>
    <submittedName>
        <fullName evidence="4">Ser/Thr phosphatase family protein</fullName>
    </submittedName>
</protein>
<feature type="domain" description="Calcineurin-like phosphoesterase C-terminal" evidence="3">
    <location>
        <begin position="333"/>
        <end position="505"/>
    </location>
</feature>
<dbReference type="Pfam" id="PF00149">
    <property type="entry name" value="Metallophos"/>
    <property type="match status" value="1"/>
</dbReference>
<name>L1NL59_9BACT</name>
<dbReference type="InterPro" id="IPR029052">
    <property type="entry name" value="Metallo-depent_PP-like"/>
</dbReference>
<keyword evidence="5" id="KW-1185">Reference proteome</keyword>
<sequence>MKQKETYQQKCIYNKGTRAKILFVFALATILPLFSAPLTARTITGTVFSDVNGNGIRDKGEAVLAGIPVSNGRDIVLTNAQGLYRITVNEGNSLFPILPADYTMSGGRVVNAAFVPATKIKKGQHHFALKPKTEKRQFRLNAVGDVQVSNHQELDYAARTLWPELMATDSADINLFLGDLVNNNLSLYTQLRQMMELLPSQTFTVLGNHDRDADSIPHRQTRSYNDVFGSDVYAFNEGQVHFIVLNNVYPDGARGYHGQLTSEQLAFVENDLRLVPDNRLICLSMHIPLIMTRNRSELLSLLKGRKEVLAITGHLHRVMRFIYGEPDINVHELGAGATCGFWWVGERDWEGIPSALQQGGTPRNYFVVDFTDNTYRLRCKAVGLDERRQMNIHITGIDTLDTHLPDLRDIPSGRAIITVWGGCLATHVRVRIDNGVWQKAVKVDLIDPNVARMREINHLKVYPTRFSRLNPLRRQPSPQVWILPLPAPFDKGAHRIEVEASDQYGFDAHGLRAYCLTD</sequence>
<dbReference type="EMBL" id="AMEP01000015">
    <property type="protein sequence ID" value="EKY04000.1"/>
    <property type="molecule type" value="Genomic_DNA"/>
</dbReference>
<keyword evidence="1" id="KW-1133">Transmembrane helix</keyword>
<dbReference type="InterPro" id="IPR004843">
    <property type="entry name" value="Calcineurin-like_PHP"/>
</dbReference>
<dbReference type="PATRIC" id="fig|1127699.3.peg.116"/>
<reference evidence="4 5" key="1">
    <citation type="submission" date="2012-05" db="EMBL/GenBank/DDBJ databases">
        <authorList>
            <person name="Weinstock G."/>
            <person name="Sodergren E."/>
            <person name="Lobos E.A."/>
            <person name="Fulton L."/>
            <person name="Fulton R."/>
            <person name="Courtney L."/>
            <person name="Fronick C."/>
            <person name="O'Laughlin M."/>
            <person name="Godfrey J."/>
            <person name="Wilson R.M."/>
            <person name="Miner T."/>
            <person name="Farmer C."/>
            <person name="Delehaunty K."/>
            <person name="Cordes M."/>
            <person name="Minx P."/>
            <person name="Tomlinson C."/>
            <person name="Chen J."/>
            <person name="Wollam A."/>
            <person name="Pepin K.H."/>
            <person name="Bhonagiri V."/>
            <person name="Zhang X."/>
            <person name="Suruliraj S."/>
            <person name="Warren W."/>
            <person name="Mitreva M."/>
            <person name="Mardis E.R."/>
            <person name="Wilson R.K."/>
        </authorList>
    </citation>
    <scope>NUCLEOTIDE SEQUENCE [LARGE SCALE GENOMIC DNA]</scope>
    <source>
        <strain evidence="4 5">F0055</strain>
    </source>
</reference>
<evidence type="ECO:0000313" key="5">
    <source>
        <dbReference type="Proteomes" id="UP000010433"/>
    </source>
</evidence>
<evidence type="ECO:0000256" key="1">
    <source>
        <dbReference type="SAM" id="Phobius"/>
    </source>
</evidence>
<gene>
    <name evidence="4" type="ORF">HMPREF9151_00134</name>
</gene>